<name>A0AA47MHD4_MERPO</name>
<dbReference type="Gene3D" id="2.40.10.10">
    <property type="entry name" value="Trypsin-like serine proteases"/>
    <property type="match status" value="1"/>
</dbReference>
<dbReference type="Gene3D" id="2.10.25.10">
    <property type="entry name" value="Laminin"/>
    <property type="match status" value="1"/>
</dbReference>
<dbReference type="InterPro" id="IPR001881">
    <property type="entry name" value="EGF-like_Ca-bd_dom"/>
</dbReference>
<dbReference type="SUPFAM" id="SSF57630">
    <property type="entry name" value="GLA-domain"/>
    <property type="match status" value="1"/>
</dbReference>
<evidence type="ECO:0000256" key="8">
    <source>
        <dbReference type="SAM" id="MobiDB-lite"/>
    </source>
</evidence>
<dbReference type="InterPro" id="IPR000742">
    <property type="entry name" value="EGF"/>
</dbReference>
<comment type="caution">
    <text evidence="12">The sequence shown here is derived from an EMBL/GenBank/DDBJ whole genome shotgun (WGS) entry which is preliminary data.</text>
</comment>
<evidence type="ECO:0000256" key="5">
    <source>
        <dbReference type="ARBA" id="ARBA00023157"/>
    </source>
</evidence>
<keyword evidence="5 7" id="KW-1015">Disulfide bond</keyword>
<reference evidence="12" key="1">
    <citation type="journal article" date="2023" name="Front. Mar. Sci.">
        <title>A new Merluccius polli reference genome to investigate the effects of global change in West African waters.</title>
        <authorList>
            <person name="Mateo J.L."/>
            <person name="Blanco-Fernandez C."/>
            <person name="Garcia-Vazquez E."/>
            <person name="Machado-Schiaffino G."/>
        </authorList>
    </citation>
    <scope>NUCLEOTIDE SEQUENCE</scope>
    <source>
        <strain evidence="12">C29</strain>
        <tissue evidence="12">Fin</tissue>
    </source>
</reference>
<dbReference type="GO" id="GO:0005509">
    <property type="term" value="F:calcium ion binding"/>
    <property type="evidence" value="ECO:0007669"/>
    <property type="project" value="InterPro"/>
</dbReference>
<dbReference type="SUPFAM" id="SSF57196">
    <property type="entry name" value="EGF/Laminin"/>
    <property type="match status" value="1"/>
</dbReference>
<dbReference type="SMART" id="SM00069">
    <property type="entry name" value="GLA"/>
    <property type="match status" value="1"/>
</dbReference>
<dbReference type="EMBL" id="JAOPHQ010004270">
    <property type="protein sequence ID" value="KAK0140087.1"/>
    <property type="molecule type" value="Genomic_DNA"/>
</dbReference>
<evidence type="ECO:0000256" key="2">
    <source>
        <dbReference type="ARBA" id="ARBA00022479"/>
    </source>
</evidence>
<evidence type="ECO:0000313" key="12">
    <source>
        <dbReference type="EMBL" id="KAK0140087.1"/>
    </source>
</evidence>
<dbReference type="Pfam" id="PF00089">
    <property type="entry name" value="Trypsin"/>
    <property type="match status" value="1"/>
</dbReference>
<feature type="disulfide bond" evidence="7">
    <location>
        <begin position="105"/>
        <end position="114"/>
    </location>
</feature>
<dbReference type="InterPro" id="IPR000294">
    <property type="entry name" value="GLA_domain"/>
</dbReference>
<evidence type="ECO:0000256" key="7">
    <source>
        <dbReference type="PROSITE-ProRule" id="PRU00076"/>
    </source>
</evidence>
<protein>
    <submittedName>
        <fullName evidence="12">Coagulation factor X</fullName>
    </submittedName>
</protein>
<dbReference type="SMART" id="SM00179">
    <property type="entry name" value="EGF_CA"/>
    <property type="match status" value="1"/>
</dbReference>
<comment type="subcellular location">
    <subcellularLocation>
        <location evidence="1">Secreted</location>
    </subcellularLocation>
</comment>
<evidence type="ECO:0000256" key="1">
    <source>
        <dbReference type="ARBA" id="ARBA00004613"/>
    </source>
</evidence>
<dbReference type="InterPro" id="IPR050442">
    <property type="entry name" value="Peptidase_S1_coag_factors"/>
</dbReference>
<dbReference type="AlphaFoldDB" id="A0AA47MHD4"/>
<dbReference type="PROSITE" id="PS50240">
    <property type="entry name" value="TRYPSIN_DOM"/>
    <property type="match status" value="1"/>
</dbReference>
<dbReference type="InterPro" id="IPR000152">
    <property type="entry name" value="EGF-type_Asp/Asn_hydroxyl_site"/>
</dbReference>
<dbReference type="Proteomes" id="UP001174136">
    <property type="component" value="Unassembled WGS sequence"/>
</dbReference>
<dbReference type="PROSITE" id="PS50998">
    <property type="entry name" value="GLA_2"/>
    <property type="match status" value="1"/>
</dbReference>
<comment type="caution">
    <text evidence="7">Lacks conserved residue(s) required for the propagation of feature annotation.</text>
</comment>
<feature type="domain" description="Peptidase S1" evidence="10">
    <location>
        <begin position="140"/>
        <end position="362"/>
    </location>
</feature>
<dbReference type="Pfam" id="PF00594">
    <property type="entry name" value="Gla"/>
    <property type="match status" value="1"/>
</dbReference>
<evidence type="ECO:0000259" key="10">
    <source>
        <dbReference type="PROSITE" id="PS50240"/>
    </source>
</evidence>
<keyword evidence="4" id="KW-0106">Calcium</keyword>
<keyword evidence="13" id="KW-1185">Reference proteome</keyword>
<keyword evidence="3" id="KW-0964">Secreted</keyword>
<gene>
    <name evidence="12" type="primary">F10_3</name>
    <name evidence="12" type="ORF">N1851_022973</name>
</gene>
<dbReference type="Gene3D" id="4.10.740.10">
    <property type="entry name" value="Coagulation Factor IX"/>
    <property type="match status" value="1"/>
</dbReference>
<dbReference type="GO" id="GO:0004252">
    <property type="term" value="F:serine-type endopeptidase activity"/>
    <property type="evidence" value="ECO:0007669"/>
    <property type="project" value="InterPro"/>
</dbReference>
<dbReference type="InterPro" id="IPR009003">
    <property type="entry name" value="Peptidase_S1_PA"/>
</dbReference>
<accession>A0AA47MHD4</accession>
<dbReference type="PANTHER" id="PTHR24278:SF35">
    <property type="entry name" value="PROTEIN Z, VITAMIN K-DEPENDENT PLASMA GLYCOPROTEIN B"/>
    <property type="match status" value="1"/>
</dbReference>
<evidence type="ECO:0000259" key="11">
    <source>
        <dbReference type="PROSITE" id="PS50998"/>
    </source>
</evidence>
<organism evidence="12 13">
    <name type="scientific">Merluccius polli</name>
    <name type="common">Benguela hake</name>
    <name type="synonym">Merluccius cadenati</name>
    <dbReference type="NCBI Taxonomy" id="89951"/>
    <lineage>
        <taxon>Eukaryota</taxon>
        <taxon>Metazoa</taxon>
        <taxon>Chordata</taxon>
        <taxon>Craniata</taxon>
        <taxon>Vertebrata</taxon>
        <taxon>Euteleostomi</taxon>
        <taxon>Actinopterygii</taxon>
        <taxon>Neopterygii</taxon>
        <taxon>Teleostei</taxon>
        <taxon>Neoteleostei</taxon>
        <taxon>Acanthomorphata</taxon>
        <taxon>Zeiogadaria</taxon>
        <taxon>Gadariae</taxon>
        <taxon>Gadiformes</taxon>
        <taxon>Gadoidei</taxon>
        <taxon>Merlucciidae</taxon>
        <taxon>Merluccius</taxon>
    </lineage>
</organism>
<evidence type="ECO:0000256" key="6">
    <source>
        <dbReference type="ARBA" id="ARBA00023180"/>
    </source>
</evidence>
<dbReference type="GO" id="GO:0006508">
    <property type="term" value="P:proteolysis"/>
    <property type="evidence" value="ECO:0007669"/>
    <property type="project" value="InterPro"/>
</dbReference>
<dbReference type="FunFam" id="4.10.740.10:FF:000001">
    <property type="entry name" value="vitamin K-dependent protein S"/>
    <property type="match status" value="1"/>
</dbReference>
<dbReference type="CDD" id="cd00054">
    <property type="entry name" value="EGF_CA"/>
    <property type="match status" value="1"/>
</dbReference>
<dbReference type="InterPro" id="IPR001254">
    <property type="entry name" value="Trypsin_dom"/>
</dbReference>
<proteinExistence type="predicted"/>
<dbReference type="PRINTS" id="PR00001">
    <property type="entry name" value="GLABLOOD"/>
</dbReference>
<evidence type="ECO:0000313" key="13">
    <source>
        <dbReference type="Proteomes" id="UP001174136"/>
    </source>
</evidence>
<feature type="domain" description="EGF-like" evidence="9">
    <location>
        <begin position="79"/>
        <end position="115"/>
    </location>
</feature>
<dbReference type="PROSITE" id="PS00010">
    <property type="entry name" value="ASX_HYDROXYL"/>
    <property type="match status" value="1"/>
</dbReference>
<dbReference type="InterPro" id="IPR017857">
    <property type="entry name" value="Coagulation_fac-like_Gla_dom"/>
</dbReference>
<dbReference type="GO" id="GO:0005615">
    <property type="term" value="C:extracellular space"/>
    <property type="evidence" value="ECO:0007669"/>
    <property type="project" value="TreeGrafter"/>
</dbReference>
<dbReference type="SMART" id="SM00020">
    <property type="entry name" value="Tryp_SPc"/>
    <property type="match status" value="1"/>
</dbReference>
<keyword evidence="7" id="KW-0245">EGF-like domain</keyword>
<dbReference type="PROSITE" id="PS00022">
    <property type="entry name" value="EGF_1"/>
    <property type="match status" value="1"/>
</dbReference>
<sequence>MVETLDTHLGKTTRFQVWSHGVVRRAALARSVFVRPRRANSFFIEELLQGDLERECIEENCSYEEAREFFEDTQQTVRRQDQCQPNPCLHSGNCTNRVGGFLCSCRDSYYGPNCAQKRPATPDTTPQVTKAAEYPCGRWLPSNKNQTALAPPPCSDGRCPWQVSLSDSEGEELCEGVVLGGVAILTSAQCYTGTTRSLHVHWGVQKVSIIGFYVHHGFQLGHHDNDLVVLHLAMPLVFGPSLFPLCLPTKDFSENVLMHAGNPGLAWVGRRSEVVTYMTLDNCRQLLNTSHPISNKMFCMDGQNSRHGRQEVVGRWRASPVASQRHETAFLTGLLLSQPPGGQGLVFTKLSRFLPWVTGTLGQIHRLHEDVTPQSHEDASLCHRKDALTLSPRAMRMPHPVTPMTPHSVTPSHEDASVTPRMTHPVTQRIPHPVTLSHEDVSPASRAMRTPHPVTLRTSHPE</sequence>
<keyword evidence="6" id="KW-0325">Glycoprotein</keyword>
<evidence type="ECO:0000256" key="4">
    <source>
        <dbReference type="ARBA" id="ARBA00022837"/>
    </source>
</evidence>
<evidence type="ECO:0000256" key="3">
    <source>
        <dbReference type="ARBA" id="ARBA00022525"/>
    </source>
</evidence>
<dbReference type="PANTHER" id="PTHR24278">
    <property type="entry name" value="COAGULATION FACTOR"/>
    <property type="match status" value="1"/>
</dbReference>
<keyword evidence="2" id="KW-0301">Gamma-carboxyglutamic acid</keyword>
<feature type="domain" description="Gla" evidence="11">
    <location>
        <begin position="39"/>
        <end position="76"/>
    </location>
</feature>
<feature type="region of interest" description="Disordered" evidence="8">
    <location>
        <begin position="441"/>
        <end position="462"/>
    </location>
</feature>
<dbReference type="InterPro" id="IPR043504">
    <property type="entry name" value="Peptidase_S1_PA_chymotrypsin"/>
</dbReference>
<dbReference type="InterPro" id="IPR035972">
    <property type="entry name" value="GLA-like_dom_SF"/>
</dbReference>
<dbReference type="PROSITE" id="PS50026">
    <property type="entry name" value="EGF_3"/>
    <property type="match status" value="1"/>
</dbReference>
<evidence type="ECO:0000259" key="9">
    <source>
        <dbReference type="PROSITE" id="PS50026"/>
    </source>
</evidence>
<dbReference type="SUPFAM" id="SSF50494">
    <property type="entry name" value="Trypsin-like serine proteases"/>
    <property type="match status" value="1"/>
</dbReference>